<reference evidence="1 2" key="1">
    <citation type="submission" date="2024-02" db="EMBL/GenBank/DDBJ databases">
        <title>Draft genome sequence of Collimonas sp. strain H4R21, an effective mineral-weathering bacterial strain isolated from the beech rhizosphere.</title>
        <authorList>
            <person name="Morin E."/>
            <person name="Uroz S."/>
            <person name="Leveau J.H.J."/>
            <person name="Kumar R."/>
            <person name="Rey M.W."/>
            <person name="Pham J."/>
        </authorList>
    </citation>
    <scope>NUCLEOTIDE SEQUENCE [LARGE SCALE GENOMIC DNA]</scope>
    <source>
        <strain evidence="1 2">H4R21</strain>
    </source>
</reference>
<sequence length="480" mass="55336">MNRDDFLARLCQLFRLMRKRNKMDVSQIERARTKAFYKLLVDRLGADSWTTRRASLVERIRTKESKIDLKMPIESQLFVPLEDDIDWYILVAELAYDSPYSDCSYSSTRIYPYAMAIGAFSEQLKRIPNVEQILDKMLANSSKPESQIFELLTASFYLKNGYEVSFIPEKSVDWPDGKTKKSPDLLVRNGDVEMYVECKRADKQTQYSQIEEAAWARIWSRLSAYLLETEPWSIVHLTFHSQVVDATPDEVIRMVGLAIERGPGKVREGSITAEISPIDRVSFERHYRENSVRPNSPQHELLVFGDMDSNEKRSIATIAESIVRPGKSDVILNIFLDDVANCVGAQWRCDHDISLERRSRHFKGLVHNATSQIPPDKPGVVHVWYETVEGISIEEMRHAKHLDNLMTYDASGTSVLGVLIHSVNYYSFENRYEWAETVQHFARIPNLMDIYRHSLMLSGDEILEVSGITHWEQDKANKSN</sequence>
<organism evidence="1 2">
    <name type="scientific">Collimonas rhizosphaerae</name>
    <dbReference type="NCBI Taxonomy" id="3126357"/>
    <lineage>
        <taxon>Bacteria</taxon>
        <taxon>Pseudomonadati</taxon>
        <taxon>Pseudomonadota</taxon>
        <taxon>Betaproteobacteria</taxon>
        <taxon>Burkholderiales</taxon>
        <taxon>Oxalobacteraceae</taxon>
        <taxon>Collimonas</taxon>
    </lineage>
</organism>
<comment type="caution">
    <text evidence="1">The sequence shown here is derived from an EMBL/GenBank/DDBJ whole genome shotgun (WGS) entry which is preliminary data.</text>
</comment>
<evidence type="ECO:0000313" key="2">
    <source>
        <dbReference type="Proteomes" id="UP001495910"/>
    </source>
</evidence>
<protein>
    <submittedName>
        <fullName evidence="1">Uncharacterized protein</fullName>
    </submittedName>
</protein>
<gene>
    <name evidence="1" type="ORF">V8G57_02655</name>
</gene>
<evidence type="ECO:0000313" key="1">
    <source>
        <dbReference type="EMBL" id="MEM4986280.1"/>
    </source>
</evidence>
<dbReference type="EMBL" id="JBANDC010000002">
    <property type="protein sequence ID" value="MEM4986280.1"/>
    <property type="molecule type" value="Genomic_DNA"/>
</dbReference>
<proteinExistence type="predicted"/>
<name>A0ABU9PQJ4_9BURK</name>
<dbReference type="Proteomes" id="UP001495910">
    <property type="component" value="Unassembled WGS sequence"/>
</dbReference>
<accession>A0ABU9PQJ4</accession>
<dbReference type="RefSeq" id="WP_342828102.1">
    <property type="nucleotide sequence ID" value="NZ_JBANDC010000002.1"/>
</dbReference>
<keyword evidence="2" id="KW-1185">Reference proteome</keyword>